<dbReference type="GO" id="GO:0005643">
    <property type="term" value="C:nuclear pore"/>
    <property type="evidence" value="ECO:0007669"/>
    <property type="project" value="TreeGrafter"/>
</dbReference>
<dbReference type="InterPro" id="IPR045139">
    <property type="entry name" value="Aladin"/>
</dbReference>
<dbReference type="AlphaFoldDB" id="A0A8I6SIY4"/>
<dbReference type="OrthoDB" id="411991at2759"/>
<dbReference type="PANTHER" id="PTHR14494">
    <property type="entry name" value="ALADIN/ADRACALIN/AAAS"/>
    <property type="match status" value="1"/>
</dbReference>
<dbReference type="GeneID" id="106669839"/>
<dbReference type="OMA" id="FQPLYKD"/>
<evidence type="ECO:0000259" key="1">
    <source>
        <dbReference type="Pfam" id="PF25460"/>
    </source>
</evidence>
<dbReference type="InterPro" id="IPR036322">
    <property type="entry name" value="WD40_repeat_dom_sf"/>
</dbReference>
<dbReference type="InterPro" id="IPR001680">
    <property type="entry name" value="WD40_rpt"/>
</dbReference>
<dbReference type="InterPro" id="IPR015943">
    <property type="entry name" value="WD40/YVTN_repeat-like_dom_sf"/>
</dbReference>
<dbReference type="EnsemblMetazoa" id="XM_024226254.1">
    <property type="protein sequence ID" value="XP_024082022.1"/>
    <property type="gene ID" value="LOC106669839"/>
</dbReference>
<evidence type="ECO:0000313" key="3">
    <source>
        <dbReference type="Proteomes" id="UP000494040"/>
    </source>
</evidence>
<dbReference type="Proteomes" id="UP000494040">
    <property type="component" value="Unassembled WGS sequence"/>
</dbReference>
<sequence>MLESENNMAFKVVGKFFCSLQKTYEKAFDLCPFKKKEHFEQRNSSEIVVCMAWHPRCTKLAVATKDDMITVYSNNCAITPILKAKAQKGVTTIAWRPLTSGELAVACSVGVYIWTIDPNSVVSRTSFNSTLLLPDKYVSSISWSPQGDILMTCNGRDCLMTAWDPETSRSVMLKWGSGSGVAKLSWSPDGSKLVAATVSRMFRVWNCSDWSYESWLTVGGHVSHCVWSNDGLVLLFATSTEHCIYCLPTAQHVFKNQKNAGAYLVADLTRTQIGSSVVGGQVKGLAWDKSNRYLAVMFQDSPIIAIFYTNHSPHFEIYPGFFILGLPQELPSYICFQHNFTSGANLTICWSSGRVQYFPMIFNVDVQSRKPTSELHKSNLHDQTSLFVSFNSP</sequence>
<name>A0A8I6SIY4_CIMLE</name>
<dbReference type="RefSeq" id="XP_024082022.1">
    <property type="nucleotide sequence ID" value="XM_024226254.1"/>
</dbReference>
<keyword evidence="3" id="KW-1185">Reference proteome</keyword>
<dbReference type="SUPFAM" id="SSF50978">
    <property type="entry name" value="WD40 repeat-like"/>
    <property type="match status" value="1"/>
</dbReference>
<dbReference type="PANTHER" id="PTHR14494:SF0">
    <property type="entry name" value="ALADIN"/>
    <property type="match status" value="1"/>
</dbReference>
<dbReference type="InterPro" id="IPR057403">
    <property type="entry name" value="Beta-prop_Aladin"/>
</dbReference>
<protein>
    <recommendedName>
        <fullName evidence="1">Aladin seven-bladed propeller domain-containing protein</fullName>
    </recommendedName>
</protein>
<organism evidence="2 3">
    <name type="scientific">Cimex lectularius</name>
    <name type="common">Bed bug</name>
    <name type="synonym">Acanthia lectularia</name>
    <dbReference type="NCBI Taxonomy" id="79782"/>
    <lineage>
        <taxon>Eukaryota</taxon>
        <taxon>Metazoa</taxon>
        <taxon>Ecdysozoa</taxon>
        <taxon>Arthropoda</taxon>
        <taxon>Hexapoda</taxon>
        <taxon>Insecta</taxon>
        <taxon>Pterygota</taxon>
        <taxon>Neoptera</taxon>
        <taxon>Paraneoptera</taxon>
        <taxon>Hemiptera</taxon>
        <taxon>Heteroptera</taxon>
        <taxon>Panheteroptera</taxon>
        <taxon>Cimicomorpha</taxon>
        <taxon>Cimicidae</taxon>
        <taxon>Cimex</taxon>
    </lineage>
</organism>
<dbReference type="Gene3D" id="2.130.10.10">
    <property type="entry name" value="YVTN repeat-like/Quinoprotein amine dehydrogenase"/>
    <property type="match status" value="2"/>
</dbReference>
<dbReference type="SMART" id="SM00320">
    <property type="entry name" value="WD40"/>
    <property type="match status" value="4"/>
</dbReference>
<feature type="domain" description="Aladin seven-bladed propeller" evidence="1">
    <location>
        <begin position="46"/>
        <end position="361"/>
    </location>
</feature>
<dbReference type="Pfam" id="PF25460">
    <property type="entry name" value="Beta-prop_Aladin"/>
    <property type="match status" value="1"/>
</dbReference>
<accession>A0A8I6SIY4</accession>
<proteinExistence type="predicted"/>
<reference evidence="2" key="1">
    <citation type="submission" date="2022-01" db="UniProtKB">
        <authorList>
            <consortium name="EnsemblMetazoa"/>
        </authorList>
    </citation>
    <scope>IDENTIFICATION</scope>
</reference>
<dbReference type="GO" id="GO:0006913">
    <property type="term" value="P:nucleocytoplasmic transport"/>
    <property type="evidence" value="ECO:0007669"/>
    <property type="project" value="TreeGrafter"/>
</dbReference>
<evidence type="ECO:0000313" key="2">
    <source>
        <dbReference type="EnsemblMetazoa" id="XP_024082022.1"/>
    </source>
</evidence>